<dbReference type="Proteomes" id="UP000299102">
    <property type="component" value="Unassembled WGS sequence"/>
</dbReference>
<organism evidence="1 2">
    <name type="scientific">Eumeta variegata</name>
    <name type="common">Bagworm moth</name>
    <name type="synonym">Eumeta japonica</name>
    <dbReference type="NCBI Taxonomy" id="151549"/>
    <lineage>
        <taxon>Eukaryota</taxon>
        <taxon>Metazoa</taxon>
        <taxon>Ecdysozoa</taxon>
        <taxon>Arthropoda</taxon>
        <taxon>Hexapoda</taxon>
        <taxon>Insecta</taxon>
        <taxon>Pterygota</taxon>
        <taxon>Neoptera</taxon>
        <taxon>Endopterygota</taxon>
        <taxon>Lepidoptera</taxon>
        <taxon>Glossata</taxon>
        <taxon>Ditrysia</taxon>
        <taxon>Tineoidea</taxon>
        <taxon>Psychidae</taxon>
        <taxon>Oiketicinae</taxon>
        <taxon>Eumeta</taxon>
    </lineage>
</organism>
<sequence>MSWEEIIQGYDTSLIVCTSYLASNSNASFSTAPALGLLSVYRFSELLDSRLDYKLVFSRSRRACQSPDRVIATCSQSPMPYQFPYMKGKCGNGGLWSYGRGSGGVRALTHWTITEEVTQGCEPPLISLDLVSQVQAYKTEMETISKDPRVRRGDGEVFENQYYALVSTLRYLLSSSKPLAPPLPPVPVRVYRMYMQV</sequence>
<protein>
    <submittedName>
        <fullName evidence="1">Uncharacterized protein</fullName>
    </submittedName>
</protein>
<accession>A0A4C1TAP0</accession>
<reference evidence="1 2" key="1">
    <citation type="journal article" date="2019" name="Commun. Biol.">
        <title>The bagworm genome reveals a unique fibroin gene that provides high tensile strength.</title>
        <authorList>
            <person name="Kono N."/>
            <person name="Nakamura H."/>
            <person name="Ohtoshi R."/>
            <person name="Tomita M."/>
            <person name="Numata K."/>
            <person name="Arakawa K."/>
        </authorList>
    </citation>
    <scope>NUCLEOTIDE SEQUENCE [LARGE SCALE GENOMIC DNA]</scope>
</reference>
<comment type="caution">
    <text evidence="1">The sequence shown here is derived from an EMBL/GenBank/DDBJ whole genome shotgun (WGS) entry which is preliminary data.</text>
</comment>
<evidence type="ECO:0000313" key="2">
    <source>
        <dbReference type="Proteomes" id="UP000299102"/>
    </source>
</evidence>
<dbReference type="AlphaFoldDB" id="A0A4C1TAP0"/>
<name>A0A4C1TAP0_EUMVA</name>
<dbReference type="EMBL" id="BGZK01000045">
    <property type="protein sequence ID" value="GBP11195.1"/>
    <property type="molecule type" value="Genomic_DNA"/>
</dbReference>
<keyword evidence="2" id="KW-1185">Reference proteome</keyword>
<proteinExistence type="predicted"/>
<gene>
    <name evidence="1" type="ORF">EVAR_6020_1</name>
</gene>
<evidence type="ECO:0000313" key="1">
    <source>
        <dbReference type="EMBL" id="GBP11195.1"/>
    </source>
</evidence>